<evidence type="ECO:0000313" key="7">
    <source>
        <dbReference type="EMBL" id="OPA81259.1"/>
    </source>
</evidence>
<evidence type="ECO:0000256" key="2">
    <source>
        <dbReference type="ARBA" id="ARBA00022475"/>
    </source>
</evidence>
<dbReference type="Pfam" id="PF02653">
    <property type="entry name" value="BPD_transp_2"/>
    <property type="match status" value="1"/>
</dbReference>
<comment type="subcellular location">
    <subcellularLocation>
        <location evidence="1">Cell membrane</location>
        <topology evidence="1">Multi-pass membrane protein</topology>
    </subcellularLocation>
</comment>
<feature type="transmembrane region" description="Helical" evidence="6">
    <location>
        <begin position="172"/>
        <end position="190"/>
    </location>
</feature>
<feature type="transmembrane region" description="Helical" evidence="6">
    <location>
        <begin position="58"/>
        <end position="79"/>
    </location>
</feature>
<dbReference type="EMBL" id="MSZX01000001">
    <property type="protein sequence ID" value="OPA81259.1"/>
    <property type="molecule type" value="Genomic_DNA"/>
</dbReference>
<dbReference type="PANTHER" id="PTHR32196:SF69">
    <property type="entry name" value="BRANCHED-CHAIN AMINO ACID TRANSPORT SYSTEM, PERMEASE PROTEIN"/>
    <property type="match status" value="1"/>
</dbReference>
<evidence type="ECO:0000256" key="5">
    <source>
        <dbReference type="ARBA" id="ARBA00023136"/>
    </source>
</evidence>
<feature type="transmembrane region" description="Helical" evidence="6">
    <location>
        <begin position="86"/>
        <end position="106"/>
    </location>
</feature>
<keyword evidence="2" id="KW-1003">Cell membrane</keyword>
<dbReference type="RefSeq" id="WP_078496991.1">
    <property type="nucleotide sequence ID" value="NZ_MSZX01000001.1"/>
</dbReference>
<feature type="transmembrane region" description="Helical" evidence="6">
    <location>
        <begin position="126"/>
        <end position="151"/>
    </location>
</feature>
<feature type="transmembrane region" description="Helical" evidence="6">
    <location>
        <begin position="228"/>
        <end position="247"/>
    </location>
</feature>
<dbReference type="InterPro" id="IPR001851">
    <property type="entry name" value="ABC_transp_permease"/>
</dbReference>
<keyword evidence="3 6" id="KW-0812">Transmembrane</keyword>
<evidence type="ECO:0000313" key="8">
    <source>
        <dbReference type="Proteomes" id="UP000190188"/>
    </source>
</evidence>
<feature type="transmembrane region" description="Helical" evidence="6">
    <location>
        <begin position="12"/>
        <end position="29"/>
    </location>
</feature>
<evidence type="ECO:0000256" key="3">
    <source>
        <dbReference type="ARBA" id="ARBA00022692"/>
    </source>
</evidence>
<keyword evidence="5 6" id="KW-0472">Membrane</keyword>
<sequence length="309" mass="32371">MASALLGAVESGLLYALMAIGVYITFRILDFPDLTVDGSFTTGGAIAAVMVSQGYSPVLASLCAFIGGLAAGACTGLLHTKGKINGLLSGILMMIALYSINMRIMGKPNMSLLGTDTLFTAISPLYLMPFVVIVIGGLLVCFLHTDLGLAVRATGDNARMIRSFGAHTDNTTILGVSLANGLVALSGSLITQQTGFADMSMGIGMIVIGLASVIIGEAIFGARSVLRAILAAVLGSIVYRIIVAFALRVEWLDASDLKLITAVIVIVALFLPSVQRRLKQNKVAKKRSAELASMTFEQPKGGERNASHF</sequence>
<comment type="caution">
    <text evidence="7">The sequence shown here is derived from an EMBL/GenBank/DDBJ whole genome shotgun (WGS) entry which is preliminary data.</text>
</comment>
<feature type="transmembrane region" description="Helical" evidence="6">
    <location>
        <begin position="259"/>
        <end position="278"/>
    </location>
</feature>
<dbReference type="GO" id="GO:0022857">
    <property type="term" value="F:transmembrane transporter activity"/>
    <property type="evidence" value="ECO:0007669"/>
    <property type="project" value="InterPro"/>
</dbReference>
<keyword evidence="8" id="KW-1185">Reference proteome</keyword>
<dbReference type="AlphaFoldDB" id="A0A1T2XN13"/>
<evidence type="ECO:0000256" key="6">
    <source>
        <dbReference type="SAM" id="Phobius"/>
    </source>
</evidence>
<protein>
    <submittedName>
        <fullName evidence="7">ABC transporter permease</fullName>
    </submittedName>
</protein>
<dbReference type="Proteomes" id="UP000190188">
    <property type="component" value="Unassembled WGS sequence"/>
</dbReference>
<feature type="transmembrane region" description="Helical" evidence="6">
    <location>
        <begin position="202"/>
        <end position="221"/>
    </location>
</feature>
<gene>
    <name evidence="7" type="ORF">BVG16_02755</name>
</gene>
<dbReference type="STRING" id="1324314.BVG16_02755"/>
<keyword evidence="4 6" id="KW-1133">Transmembrane helix</keyword>
<dbReference type="GO" id="GO:0005886">
    <property type="term" value="C:plasma membrane"/>
    <property type="evidence" value="ECO:0007669"/>
    <property type="project" value="UniProtKB-SubCell"/>
</dbReference>
<reference evidence="7 8" key="1">
    <citation type="submission" date="2017-01" db="EMBL/GenBank/DDBJ databases">
        <title>Genome analysis of Paenibacillus selenitrireducens ES3-24.</title>
        <authorList>
            <person name="Xu D."/>
            <person name="Yao R."/>
            <person name="Zheng S."/>
        </authorList>
    </citation>
    <scope>NUCLEOTIDE SEQUENCE [LARGE SCALE GENOMIC DNA]</scope>
    <source>
        <strain evidence="7 8">ES3-24</strain>
    </source>
</reference>
<organism evidence="7 8">
    <name type="scientific">Paenibacillus selenitireducens</name>
    <dbReference type="NCBI Taxonomy" id="1324314"/>
    <lineage>
        <taxon>Bacteria</taxon>
        <taxon>Bacillati</taxon>
        <taxon>Bacillota</taxon>
        <taxon>Bacilli</taxon>
        <taxon>Bacillales</taxon>
        <taxon>Paenibacillaceae</taxon>
        <taxon>Paenibacillus</taxon>
    </lineage>
</organism>
<proteinExistence type="predicted"/>
<dbReference type="CDD" id="cd06574">
    <property type="entry name" value="TM_PBP1_branched-chain-AA_like"/>
    <property type="match status" value="1"/>
</dbReference>
<evidence type="ECO:0000256" key="4">
    <source>
        <dbReference type="ARBA" id="ARBA00022989"/>
    </source>
</evidence>
<accession>A0A1T2XN13</accession>
<dbReference type="PANTHER" id="PTHR32196">
    <property type="entry name" value="ABC TRANSPORTER PERMEASE PROTEIN YPHD-RELATED-RELATED"/>
    <property type="match status" value="1"/>
</dbReference>
<dbReference type="OrthoDB" id="9778389at2"/>
<name>A0A1T2XN13_9BACL</name>
<evidence type="ECO:0000256" key="1">
    <source>
        <dbReference type="ARBA" id="ARBA00004651"/>
    </source>
</evidence>